<dbReference type="STRING" id="94624.Bpet2416"/>
<evidence type="ECO:0000313" key="3">
    <source>
        <dbReference type="EMBL" id="CAP42757.1"/>
    </source>
</evidence>
<evidence type="ECO:0000313" key="4">
    <source>
        <dbReference type="Proteomes" id="UP000001225"/>
    </source>
</evidence>
<reference evidence="3 4" key="1">
    <citation type="journal article" date="2008" name="BMC Genomics">
        <title>The missing link: Bordetella petrii is endowed with both the metabolic versatility of environmental bacteria and virulence traits of pathogenic Bordetellae.</title>
        <authorList>
            <person name="Gross R."/>
            <person name="Guzman C.A."/>
            <person name="Sebaihia M."/>
            <person name="Martins Dos Santos V.A."/>
            <person name="Pieper D.H."/>
            <person name="Koebnik R."/>
            <person name="Lechner M."/>
            <person name="Bartels D."/>
            <person name="Buhrmester J."/>
            <person name="Choudhuri J.V."/>
            <person name="Ebensen T."/>
            <person name="Gaigalat L."/>
            <person name="Herrmann S."/>
            <person name="Khachane A.N."/>
            <person name="Larisch C."/>
            <person name="Link S."/>
            <person name="Linke B."/>
            <person name="Meyer F."/>
            <person name="Mormann S."/>
            <person name="Nakunst D."/>
            <person name="Rueckert C."/>
            <person name="Schneiker-Bekel S."/>
            <person name="Schulze K."/>
            <person name="Vorhoelter F.J."/>
            <person name="Yevsa T."/>
            <person name="Engle J.T."/>
            <person name="Goldman W.E."/>
            <person name="Puehler A."/>
            <person name="Goebel U.B."/>
            <person name="Goesmann A."/>
            <person name="Bloecker H."/>
            <person name="Kaiser O."/>
            <person name="Martinez-Arias R."/>
        </authorList>
    </citation>
    <scope>NUCLEOTIDE SEQUENCE [LARGE SCALE GENOMIC DNA]</scope>
    <source>
        <strain evidence="4">ATCC BAA-461 / DSM 12804 / CCUG 43448 / CIP 107267 / Se-1111R</strain>
    </source>
</reference>
<dbReference type="PANTHER" id="PTHR46268">
    <property type="entry name" value="STRESS RESPONSE PROTEIN NHAX"/>
    <property type="match status" value="1"/>
</dbReference>
<feature type="domain" description="UspA" evidence="2">
    <location>
        <begin position="66"/>
        <end position="210"/>
    </location>
</feature>
<comment type="similarity">
    <text evidence="1">Belongs to the universal stress protein A family.</text>
</comment>
<dbReference type="InterPro" id="IPR006015">
    <property type="entry name" value="Universal_stress_UspA"/>
</dbReference>
<dbReference type="CDD" id="cd00293">
    <property type="entry name" value="USP-like"/>
    <property type="match status" value="1"/>
</dbReference>
<dbReference type="eggNOG" id="COG0589">
    <property type="taxonomic scope" value="Bacteria"/>
</dbReference>
<dbReference type="AlphaFoldDB" id="A9IMW0"/>
<dbReference type="SUPFAM" id="SSF52402">
    <property type="entry name" value="Adenine nucleotide alpha hydrolases-like"/>
    <property type="match status" value="1"/>
</dbReference>
<keyword evidence="4" id="KW-1185">Reference proteome</keyword>
<dbReference type="PRINTS" id="PR01438">
    <property type="entry name" value="UNVRSLSTRESS"/>
</dbReference>
<accession>A9IMW0</accession>
<dbReference type="EMBL" id="AM902716">
    <property type="protein sequence ID" value="CAP42757.1"/>
    <property type="molecule type" value="Genomic_DNA"/>
</dbReference>
<name>A9IMW0_BORPD</name>
<protein>
    <recommendedName>
        <fullName evidence="2">UspA domain-containing protein</fullName>
    </recommendedName>
</protein>
<organism evidence="3 4">
    <name type="scientific">Bordetella petrii (strain ATCC BAA-461 / DSM 12804 / CCUG 43448 / CIP 107267 / Se-1111R)</name>
    <dbReference type="NCBI Taxonomy" id="340100"/>
    <lineage>
        <taxon>Bacteria</taxon>
        <taxon>Pseudomonadati</taxon>
        <taxon>Pseudomonadota</taxon>
        <taxon>Betaproteobacteria</taxon>
        <taxon>Burkholderiales</taxon>
        <taxon>Alcaligenaceae</taxon>
        <taxon>Bordetella</taxon>
    </lineage>
</organism>
<dbReference type="InterPro" id="IPR006016">
    <property type="entry name" value="UspA"/>
</dbReference>
<dbReference type="InterPro" id="IPR014729">
    <property type="entry name" value="Rossmann-like_a/b/a_fold"/>
</dbReference>
<proteinExistence type="inferred from homology"/>
<gene>
    <name evidence="3" type="ordered locus">Bpet2416</name>
</gene>
<dbReference type="PANTHER" id="PTHR46268:SF15">
    <property type="entry name" value="UNIVERSAL STRESS PROTEIN HP_0031"/>
    <property type="match status" value="1"/>
</dbReference>
<dbReference type="KEGG" id="bpt:Bpet2416"/>
<dbReference type="Gene3D" id="3.40.50.620">
    <property type="entry name" value="HUPs"/>
    <property type="match status" value="1"/>
</dbReference>
<sequence length="210" mass="22271">MDADSGNPDCGMLGRAASNLRGIRVPGAARRGPPGCLTFIIYRSDQGHYPGLKDGPSPAIFKSIAMYQHILLPIDGSELSQVGLTQGLALARALKARVTIMTALEPVHIPSTEGVRLPGVQQQLQRQARERAQGWLDAAAAKARDAGVACTTHMQDGNQPYAAIVECAEQIGCDLIAMCSHGRSGMAAMVLGSQTQKVLAKSQIPVLVYR</sequence>
<dbReference type="Pfam" id="PF00582">
    <property type="entry name" value="Usp"/>
    <property type="match status" value="1"/>
</dbReference>
<dbReference type="Proteomes" id="UP000001225">
    <property type="component" value="Chromosome"/>
</dbReference>
<evidence type="ECO:0000256" key="1">
    <source>
        <dbReference type="ARBA" id="ARBA00008791"/>
    </source>
</evidence>
<evidence type="ECO:0000259" key="2">
    <source>
        <dbReference type="Pfam" id="PF00582"/>
    </source>
</evidence>